<sequence length="159" mass="18691">MIKLSIFLIVIPIVFSSPIQPSQDNSIIGYQFLNTLLNSSRTDDYSIFNQTFEGTVYRNKDFIRTLSREKIFKALRLISKIKKTVQEIFRTPETRFIVFHRNGRAEGLHIKNRNSKGYTSFRVTILAENRYRLDAFKIQYIDRAPIDYSNQKLLSMLLT</sequence>
<comment type="caution">
    <text evidence="2">The sequence shown here is derived from an EMBL/GenBank/DDBJ whole genome shotgun (WGS) entry which is preliminary data.</text>
</comment>
<evidence type="ECO:0000313" key="2">
    <source>
        <dbReference type="EMBL" id="CAI5444434.1"/>
    </source>
</evidence>
<keyword evidence="3" id="KW-1185">Reference proteome</keyword>
<dbReference type="Proteomes" id="UP001152747">
    <property type="component" value="Unassembled WGS sequence"/>
</dbReference>
<gene>
    <name evidence="2" type="ORF">CAMP_LOCUS7071</name>
</gene>
<evidence type="ECO:0000256" key="1">
    <source>
        <dbReference type="SAM" id="SignalP"/>
    </source>
</evidence>
<feature type="signal peptide" evidence="1">
    <location>
        <begin position="1"/>
        <end position="16"/>
    </location>
</feature>
<proteinExistence type="predicted"/>
<reference evidence="2" key="1">
    <citation type="submission" date="2022-11" db="EMBL/GenBank/DDBJ databases">
        <authorList>
            <person name="Kikuchi T."/>
        </authorList>
    </citation>
    <scope>NUCLEOTIDE SEQUENCE</scope>
    <source>
        <strain evidence="2">PS1010</strain>
    </source>
</reference>
<keyword evidence="1" id="KW-0732">Signal</keyword>
<name>A0A9P1IFQ2_9PELO</name>
<dbReference type="EMBL" id="CANHGI010000003">
    <property type="protein sequence ID" value="CAI5444434.1"/>
    <property type="molecule type" value="Genomic_DNA"/>
</dbReference>
<evidence type="ECO:0008006" key="4">
    <source>
        <dbReference type="Google" id="ProtNLM"/>
    </source>
</evidence>
<protein>
    <recommendedName>
        <fullName evidence="4">DUF4783 domain-containing protein</fullName>
    </recommendedName>
</protein>
<accession>A0A9P1IFQ2</accession>
<organism evidence="2 3">
    <name type="scientific">Caenorhabditis angaria</name>
    <dbReference type="NCBI Taxonomy" id="860376"/>
    <lineage>
        <taxon>Eukaryota</taxon>
        <taxon>Metazoa</taxon>
        <taxon>Ecdysozoa</taxon>
        <taxon>Nematoda</taxon>
        <taxon>Chromadorea</taxon>
        <taxon>Rhabditida</taxon>
        <taxon>Rhabditina</taxon>
        <taxon>Rhabditomorpha</taxon>
        <taxon>Rhabditoidea</taxon>
        <taxon>Rhabditidae</taxon>
        <taxon>Peloderinae</taxon>
        <taxon>Caenorhabditis</taxon>
    </lineage>
</organism>
<evidence type="ECO:0000313" key="3">
    <source>
        <dbReference type="Proteomes" id="UP001152747"/>
    </source>
</evidence>
<dbReference type="AlphaFoldDB" id="A0A9P1IFQ2"/>
<feature type="chain" id="PRO_5040394260" description="DUF4783 domain-containing protein" evidence="1">
    <location>
        <begin position="17"/>
        <end position="159"/>
    </location>
</feature>